<evidence type="ECO:0000313" key="3">
    <source>
        <dbReference type="Proteomes" id="UP000050454"/>
    </source>
</evidence>
<dbReference type="Proteomes" id="UP000050454">
    <property type="component" value="Unassembled WGS sequence"/>
</dbReference>
<dbReference type="Gene3D" id="1.25.40.10">
    <property type="entry name" value="Tetratricopeptide repeat domain"/>
    <property type="match status" value="2"/>
</dbReference>
<comment type="caution">
    <text evidence="2">The sequence shown here is derived from an EMBL/GenBank/DDBJ whole genome shotgun (WGS) entry which is preliminary data.</text>
</comment>
<evidence type="ECO:0008006" key="4">
    <source>
        <dbReference type="Google" id="ProtNLM"/>
    </source>
</evidence>
<feature type="transmembrane region" description="Helical" evidence="1">
    <location>
        <begin position="382"/>
        <end position="401"/>
    </location>
</feature>
<feature type="transmembrane region" description="Helical" evidence="1">
    <location>
        <begin position="172"/>
        <end position="192"/>
    </location>
</feature>
<accession>A0A0N8H9T1</accession>
<feature type="transmembrane region" description="Helical" evidence="1">
    <location>
        <begin position="212"/>
        <end position="233"/>
    </location>
</feature>
<dbReference type="OrthoDB" id="973593at2"/>
<sequence length="849" mass="96307">MISNTRFWLSWPKPLKNLFLLLAILFVTASAFMLYWHFNTYENVLKWNIATELLQKDIAVPAFVEKGLQFTQNEVVYYVKEWFIPSHQQMNRIPAMFLLGLTVLGVSLITGSLSFENTKWFLPAIIAAAAFLLTGRFEVLFQQTSNLPFLVAFALLGGLLFVFNAFLRKTGLLTRVLSVLLTTLAILVFATYRKNINEPLLAFTHYGLIFPIIIFSVFVFTIAHEGIGLVVWSATNSSQKGRSSFNSYLILSTFYLLNCLLIYLENVKIIDQSSFIISPVWLFLFSSIAGVWGFRKQSEDLGWFSFRQTGAWLYFGMALISVGVLAFAFASGNDPLFELLIDYIAICHLIMGLAFFVHVLINFTQLFRGGYEVDKVLYKPKFSRLILAKVAGIAAIGFLLIQKNIYSYQQLKAGLSNALGDYYLAENELTAAETYYKESIENDFYNHKGNYALAQMAFQVGDRITASYYFKRAIQKNPTEYAYAALSQNLETEDLYFESLFNLREGLQKFPQSSVLQTNMARTLEKASARDSVFIYLNQALENCGKCEVQKTNLQAFWIENAQVAKLDSVTSELKAESMSNIANQLAISRISGVNPEPLPELYKGTSPNTGEFAAFYNQLSLPQVSIELPDSVWANLVENTVGAGLNNEILFLKANQDYKNQEIISAVKQLSYLAQDSTETGVRNRRTLGLWYLNEGLYNRAVDNFRKSGDLSSVEVLEANNFRSHLLDSRLQQADELGQLEINEETYEDIYKRAPFNEFLTADIAEFLAEKGKVNEAYNLVFNALEFNDQSPLLWQKYVLLAVKNGVNDYALDGLDKLETLLPDDEFGKFYEQYEQAKKDFEAGFDPL</sequence>
<feature type="transmembrane region" description="Helical" evidence="1">
    <location>
        <begin position="312"/>
        <end position="331"/>
    </location>
</feature>
<feature type="transmembrane region" description="Helical" evidence="1">
    <location>
        <begin position="275"/>
        <end position="292"/>
    </location>
</feature>
<dbReference type="EMBL" id="LGTQ01000006">
    <property type="protein sequence ID" value="KPM48236.1"/>
    <property type="molecule type" value="Genomic_DNA"/>
</dbReference>
<keyword evidence="1" id="KW-0812">Transmembrane</keyword>
<evidence type="ECO:0000256" key="1">
    <source>
        <dbReference type="SAM" id="Phobius"/>
    </source>
</evidence>
<evidence type="ECO:0000313" key="2">
    <source>
        <dbReference type="EMBL" id="KPM48236.1"/>
    </source>
</evidence>
<feature type="transmembrane region" description="Helical" evidence="1">
    <location>
        <begin position="18"/>
        <end position="38"/>
    </location>
</feature>
<dbReference type="STRING" id="1605367.AFM12_06130"/>
<keyword evidence="1" id="KW-1133">Transmembrane helix</keyword>
<proteinExistence type="predicted"/>
<reference evidence="2 3" key="1">
    <citation type="submission" date="2015-07" db="EMBL/GenBank/DDBJ databases">
        <title>The draft genome sequence of Leadbetterella sp. JN14-9.</title>
        <authorList>
            <person name="Liu Y."/>
            <person name="Du J."/>
            <person name="Shao Z."/>
        </authorList>
    </citation>
    <scope>NUCLEOTIDE SEQUENCE [LARGE SCALE GENOMIC DNA]</scope>
    <source>
        <strain evidence="2 3">JN14-9</strain>
    </source>
</reference>
<gene>
    <name evidence="2" type="ORF">AFM12_06130</name>
</gene>
<dbReference type="PATRIC" id="fig|1605367.3.peg.2589"/>
<dbReference type="InterPro" id="IPR011990">
    <property type="entry name" value="TPR-like_helical_dom_sf"/>
</dbReference>
<keyword evidence="3" id="KW-1185">Reference proteome</keyword>
<feature type="transmembrane region" description="Helical" evidence="1">
    <location>
        <begin position="147"/>
        <end position="167"/>
    </location>
</feature>
<dbReference type="AlphaFoldDB" id="A0A0N8H9T1"/>
<feature type="transmembrane region" description="Helical" evidence="1">
    <location>
        <begin position="245"/>
        <end position="263"/>
    </location>
</feature>
<dbReference type="RefSeq" id="WP_055145353.1">
    <property type="nucleotide sequence ID" value="NZ_JXSZ01000006.1"/>
</dbReference>
<keyword evidence="1" id="KW-0472">Membrane</keyword>
<dbReference type="SUPFAM" id="SSF48452">
    <property type="entry name" value="TPR-like"/>
    <property type="match status" value="1"/>
</dbReference>
<feature type="transmembrane region" description="Helical" evidence="1">
    <location>
        <begin position="93"/>
        <end position="113"/>
    </location>
</feature>
<protein>
    <recommendedName>
        <fullName evidence="4">Tetratricopeptide repeat protein</fullName>
    </recommendedName>
</protein>
<feature type="transmembrane region" description="Helical" evidence="1">
    <location>
        <begin position="120"/>
        <end position="141"/>
    </location>
</feature>
<feature type="transmembrane region" description="Helical" evidence="1">
    <location>
        <begin position="343"/>
        <end position="361"/>
    </location>
</feature>
<organism evidence="2 3">
    <name type="scientific">Jiulongibacter sediminis</name>
    <dbReference type="NCBI Taxonomy" id="1605367"/>
    <lineage>
        <taxon>Bacteria</taxon>
        <taxon>Pseudomonadati</taxon>
        <taxon>Bacteroidota</taxon>
        <taxon>Cytophagia</taxon>
        <taxon>Cytophagales</taxon>
        <taxon>Leadbetterellaceae</taxon>
        <taxon>Jiulongibacter</taxon>
    </lineage>
</organism>
<name>A0A0N8H9T1_9BACT</name>